<name>A0A5N7C357_PETAA</name>
<protein>
    <submittedName>
        <fullName evidence="1">Uncharacterized protein</fullName>
    </submittedName>
</protein>
<accession>A0A5N7C357</accession>
<dbReference type="EMBL" id="ML735282">
    <property type="protein sequence ID" value="KAE8388137.1"/>
    <property type="molecule type" value="Genomic_DNA"/>
</dbReference>
<sequence length="208" mass="23631">MVNKQDSQDVRLGSVSRANTWVPSSWGRRYSQRGAALTAKDRRTSSTLSLFILGHSYSSLYWLSHPSLGSQTDHIHPIHRNFWFASGGIVQLFGQRESEAWWLNQEEILTAAASRTSVSDTLAAYSWLWTENDLTIPIKADEYYAVAVKANRNLILAHRESSKLLLFTPDHAFNRVTPISSCPEYSLYTFNDVSNLGTWIERSVSKQF</sequence>
<proteinExistence type="predicted"/>
<evidence type="ECO:0000313" key="1">
    <source>
        <dbReference type="EMBL" id="KAE8388137.1"/>
    </source>
</evidence>
<dbReference type="AlphaFoldDB" id="A0A5N7C357"/>
<dbReference type="Proteomes" id="UP000326877">
    <property type="component" value="Unassembled WGS sequence"/>
</dbReference>
<gene>
    <name evidence="1" type="ORF">BDV23DRAFT_185628</name>
</gene>
<dbReference type="OrthoDB" id="4280131at2759"/>
<organism evidence="1">
    <name type="scientific">Petromyces alliaceus</name>
    <name type="common">Aspergillus alliaceus</name>
    <dbReference type="NCBI Taxonomy" id="209559"/>
    <lineage>
        <taxon>Eukaryota</taxon>
        <taxon>Fungi</taxon>
        <taxon>Dikarya</taxon>
        <taxon>Ascomycota</taxon>
        <taxon>Pezizomycotina</taxon>
        <taxon>Eurotiomycetes</taxon>
        <taxon>Eurotiomycetidae</taxon>
        <taxon>Eurotiales</taxon>
        <taxon>Aspergillaceae</taxon>
        <taxon>Aspergillus</taxon>
        <taxon>Aspergillus subgen. Circumdati</taxon>
    </lineage>
</organism>
<reference evidence="1" key="1">
    <citation type="submission" date="2019-04" db="EMBL/GenBank/DDBJ databases">
        <title>Friends and foes A comparative genomics studyof 23 Aspergillus species from section Flavi.</title>
        <authorList>
            <consortium name="DOE Joint Genome Institute"/>
            <person name="Kjaerbolling I."/>
            <person name="Vesth T."/>
            <person name="Frisvad J.C."/>
            <person name="Nybo J.L."/>
            <person name="Theobald S."/>
            <person name="Kildgaard S."/>
            <person name="Isbrandt T."/>
            <person name="Kuo A."/>
            <person name="Sato A."/>
            <person name="Lyhne E.K."/>
            <person name="Kogle M.E."/>
            <person name="Wiebenga A."/>
            <person name="Kun R.S."/>
            <person name="Lubbers R.J."/>
            <person name="Makela M.R."/>
            <person name="Barry K."/>
            <person name="Chovatia M."/>
            <person name="Clum A."/>
            <person name="Daum C."/>
            <person name="Haridas S."/>
            <person name="He G."/>
            <person name="LaButti K."/>
            <person name="Lipzen A."/>
            <person name="Mondo S."/>
            <person name="Riley R."/>
            <person name="Salamov A."/>
            <person name="Simmons B.A."/>
            <person name="Magnuson J.K."/>
            <person name="Henrissat B."/>
            <person name="Mortensen U.H."/>
            <person name="Larsen T.O."/>
            <person name="Devries R.P."/>
            <person name="Grigoriev I.V."/>
            <person name="Machida M."/>
            <person name="Baker S.E."/>
            <person name="Andersen M.R."/>
        </authorList>
    </citation>
    <scope>NUCLEOTIDE SEQUENCE [LARGE SCALE GENOMIC DNA]</scope>
    <source>
        <strain evidence="1">IBT 14317</strain>
    </source>
</reference>